<sequence length="126" mass="13604">MPQTLIRIYDSLATASHAREQLLASGFAPDSVHLDSRIDEAGPVDGNAVIEAKDTGTGPADGPLHRMFGVEERTDAYNNSEPAWSGSVMLTVDAEDEEQSARASGIMDRTGARSVDDFSSWRRHEG</sequence>
<gene>
    <name evidence="2" type="ORF">AYR66_17855</name>
</gene>
<dbReference type="AlphaFoldDB" id="A0A254TIA2"/>
<feature type="region of interest" description="Disordered" evidence="1">
    <location>
        <begin position="94"/>
        <end position="126"/>
    </location>
</feature>
<evidence type="ECO:0000313" key="2">
    <source>
        <dbReference type="EMBL" id="OWW21062.1"/>
    </source>
</evidence>
<protein>
    <recommendedName>
        <fullName evidence="4">Heat induced stress protein YflT</fullName>
    </recommendedName>
</protein>
<feature type="compositionally biased region" description="Basic and acidic residues" evidence="1">
    <location>
        <begin position="110"/>
        <end position="126"/>
    </location>
</feature>
<keyword evidence="3" id="KW-1185">Reference proteome</keyword>
<accession>A0A254TIA2</accession>
<organism evidence="2 3">
    <name type="scientific">Noviherbaspirillum denitrificans</name>
    <dbReference type="NCBI Taxonomy" id="1968433"/>
    <lineage>
        <taxon>Bacteria</taxon>
        <taxon>Pseudomonadati</taxon>
        <taxon>Pseudomonadota</taxon>
        <taxon>Betaproteobacteria</taxon>
        <taxon>Burkholderiales</taxon>
        <taxon>Oxalobacteraceae</taxon>
        <taxon>Noviherbaspirillum</taxon>
    </lineage>
</organism>
<reference evidence="2 3" key="1">
    <citation type="submission" date="2016-02" db="EMBL/GenBank/DDBJ databases">
        <authorList>
            <person name="Wen L."/>
            <person name="He K."/>
            <person name="Yang H."/>
        </authorList>
    </citation>
    <scope>NUCLEOTIDE SEQUENCE [LARGE SCALE GENOMIC DNA]</scope>
    <source>
        <strain evidence="2 3">TSA40</strain>
    </source>
</reference>
<proteinExistence type="predicted"/>
<name>A0A254TIA2_9BURK</name>
<dbReference type="OrthoDB" id="8926607at2"/>
<comment type="caution">
    <text evidence="2">The sequence shown here is derived from an EMBL/GenBank/DDBJ whole genome shotgun (WGS) entry which is preliminary data.</text>
</comment>
<dbReference type="RefSeq" id="WP_088707916.1">
    <property type="nucleotide sequence ID" value="NZ_LSTO01000001.1"/>
</dbReference>
<evidence type="ECO:0000313" key="3">
    <source>
        <dbReference type="Proteomes" id="UP000197535"/>
    </source>
</evidence>
<evidence type="ECO:0000256" key="1">
    <source>
        <dbReference type="SAM" id="MobiDB-lite"/>
    </source>
</evidence>
<dbReference type="Proteomes" id="UP000197535">
    <property type="component" value="Unassembled WGS sequence"/>
</dbReference>
<dbReference type="EMBL" id="LSTO01000001">
    <property type="protein sequence ID" value="OWW21062.1"/>
    <property type="molecule type" value="Genomic_DNA"/>
</dbReference>
<evidence type="ECO:0008006" key="4">
    <source>
        <dbReference type="Google" id="ProtNLM"/>
    </source>
</evidence>